<evidence type="ECO:0000313" key="2">
    <source>
        <dbReference type="Proteomes" id="UP000555103"/>
    </source>
</evidence>
<accession>A0A840CLF3</accession>
<reference evidence="1 2" key="1">
    <citation type="submission" date="2020-08" db="EMBL/GenBank/DDBJ databases">
        <title>Genomic Encyclopedia of Type Strains, Phase IV (KMG-IV): sequencing the most valuable type-strain genomes for metagenomic binning, comparative biology and taxonomic classification.</title>
        <authorList>
            <person name="Goeker M."/>
        </authorList>
    </citation>
    <scope>NUCLEOTIDE SEQUENCE [LARGE SCALE GENOMIC DNA]</scope>
    <source>
        <strain evidence="1 2">DSM 104969</strain>
    </source>
</reference>
<dbReference type="EMBL" id="JACIEP010000004">
    <property type="protein sequence ID" value="MBB4035499.1"/>
    <property type="molecule type" value="Genomic_DNA"/>
</dbReference>
<dbReference type="Proteomes" id="UP000555103">
    <property type="component" value="Unassembled WGS sequence"/>
</dbReference>
<comment type="caution">
    <text evidence="1">The sequence shown here is derived from an EMBL/GenBank/DDBJ whole genome shotgun (WGS) entry which is preliminary data.</text>
</comment>
<dbReference type="AlphaFoldDB" id="A0A840CLF3"/>
<keyword evidence="2" id="KW-1185">Reference proteome</keyword>
<evidence type="ECO:0000313" key="1">
    <source>
        <dbReference type="EMBL" id="MBB4035499.1"/>
    </source>
</evidence>
<protein>
    <submittedName>
        <fullName evidence="1">Uncharacterized protein</fullName>
    </submittedName>
</protein>
<proteinExistence type="predicted"/>
<name>A0A840CLF3_9BACT</name>
<sequence length="29" mass="3334">MKYVSTLSSFNNFNKKLIAKKCVGQQNKN</sequence>
<organism evidence="1 2">
    <name type="scientific">Dysgonomonas hofstadii</name>
    <dbReference type="NCBI Taxonomy" id="637886"/>
    <lineage>
        <taxon>Bacteria</taxon>
        <taxon>Pseudomonadati</taxon>
        <taxon>Bacteroidota</taxon>
        <taxon>Bacteroidia</taxon>
        <taxon>Bacteroidales</taxon>
        <taxon>Dysgonomonadaceae</taxon>
        <taxon>Dysgonomonas</taxon>
    </lineage>
</organism>
<gene>
    <name evidence="1" type="ORF">GGR21_001392</name>
</gene>